<sequence length="134" mass="15372">MSKATTRVKGAHQGSSRKKASPKTHRSSVKSKKSRRAARHGHYPKVNEALHRNENEPKTTAKVKRPLRGSSRKKASPRSSRPSIKSKRSRGPILYGHYHRLHEALKRYENEPEEDQESMQKPSTSNSYRGSWNF</sequence>
<organism evidence="2 3">
    <name type="scientific">Myotis brandtii</name>
    <name type="common">Brandt's bat</name>
    <dbReference type="NCBI Taxonomy" id="109478"/>
    <lineage>
        <taxon>Eukaryota</taxon>
        <taxon>Metazoa</taxon>
        <taxon>Chordata</taxon>
        <taxon>Craniata</taxon>
        <taxon>Vertebrata</taxon>
        <taxon>Euteleostomi</taxon>
        <taxon>Mammalia</taxon>
        <taxon>Eutheria</taxon>
        <taxon>Laurasiatheria</taxon>
        <taxon>Chiroptera</taxon>
        <taxon>Yangochiroptera</taxon>
        <taxon>Vespertilionidae</taxon>
        <taxon>Myotis</taxon>
    </lineage>
</organism>
<gene>
    <name evidence="2" type="ORF">D623_10031299</name>
</gene>
<dbReference type="EMBL" id="KE163671">
    <property type="protein sequence ID" value="EPQ13157.1"/>
    <property type="molecule type" value="Genomic_DNA"/>
</dbReference>
<feature type="compositionally biased region" description="Basic and acidic residues" evidence="1">
    <location>
        <begin position="48"/>
        <end position="59"/>
    </location>
</feature>
<dbReference type="AlphaFoldDB" id="S7PX71"/>
<evidence type="ECO:0000313" key="3">
    <source>
        <dbReference type="Proteomes" id="UP000052978"/>
    </source>
</evidence>
<evidence type="ECO:0000313" key="2">
    <source>
        <dbReference type="EMBL" id="EPQ13157.1"/>
    </source>
</evidence>
<evidence type="ECO:0000256" key="1">
    <source>
        <dbReference type="SAM" id="MobiDB-lite"/>
    </source>
</evidence>
<dbReference type="PANTHER" id="PTHR37876">
    <property type="entry name" value="PROTEIN GAR2-LIKE"/>
    <property type="match status" value="1"/>
</dbReference>
<feature type="region of interest" description="Disordered" evidence="1">
    <location>
        <begin position="1"/>
        <end position="134"/>
    </location>
</feature>
<feature type="compositionally biased region" description="Basic and acidic residues" evidence="1">
    <location>
        <begin position="101"/>
        <end position="110"/>
    </location>
</feature>
<accession>S7PX71</accession>
<keyword evidence="3" id="KW-1185">Reference proteome</keyword>
<reference evidence="2 3" key="1">
    <citation type="journal article" date="2013" name="Nat. Commun.">
        <title>Genome analysis reveals insights into physiology and longevity of the Brandt's bat Myotis brandtii.</title>
        <authorList>
            <person name="Seim I."/>
            <person name="Fang X."/>
            <person name="Xiong Z."/>
            <person name="Lobanov A.V."/>
            <person name="Huang Z."/>
            <person name="Ma S."/>
            <person name="Feng Y."/>
            <person name="Turanov A.A."/>
            <person name="Zhu Y."/>
            <person name="Lenz T.L."/>
            <person name="Gerashchenko M.V."/>
            <person name="Fan D."/>
            <person name="Hee Yim S."/>
            <person name="Yao X."/>
            <person name="Jordan D."/>
            <person name="Xiong Y."/>
            <person name="Ma Y."/>
            <person name="Lyapunov A.N."/>
            <person name="Chen G."/>
            <person name="Kulakova O.I."/>
            <person name="Sun Y."/>
            <person name="Lee S.G."/>
            <person name="Bronson R.T."/>
            <person name="Moskalev A.A."/>
            <person name="Sunyaev S.R."/>
            <person name="Zhang G."/>
            <person name="Krogh A."/>
            <person name="Wang J."/>
            <person name="Gladyshev V.N."/>
        </authorList>
    </citation>
    <scope>NUCLEOTIDE SEQUENCE [LARGE SCALE GENOMIC DNA]</scope>
</reference>
<proteinExistence type="predicted"/>
<name>S7PX71_MYOBR</name>
<dbReference type="InterPro" id="IPR040433">
    <property type="entry name" value="Spermatid_TP"/>
</dbReference>
<feature type="compositionally biased region" description="Polar residues" evidence="1">
    <location>
        <begin position="119"/>
        <end position="134"/>
    </location>
</feature>
<feature type="compositionally biased region" description="Basic residues" evidence="1">
    <location>
        <begin position="15"/>
        <end position="43"/>
    </location>
</feature>
<dbReference type="PANTHER" id="PTHR37876:SF1">
    <property type="entry name" value="SERINE_ARGININE REPETITIVE MATRIX PROTEIN 4-LIKE-RELATED"/>
    <property type="match status" value="1"/>
</dbReference>
<dbReference type="Proteomes" id="UP000052978">
    <property type="component" value="Unassembled WGS sequence"/>
</dbReference>
<protein>
    <submittedName>
        <fullName evidence="2">Uncharacterized protein</fullName>
    </submittedName>
</protein>
<feature type="compositionally biased region" description="Basic residues" evidence="1">
    <location>
        <begin position="61"/>
        <end position="76"/>
    </location>
</feature>